<dbReference type="EMBL" id="AZGY01000004">
    <property type="protein sequence ID" value="KZZ99198.1"/>
    <property type="molecule type" value="Genomic_DNA"/>
</dbReference>
<evidence type="ECO:0000313" key="1">
    <source>
        <dbReference type="EMBL" id="KZZ99198.1"/>
    </source>
</evidence>
<accession>A0A168EVV5</accession>
<sequence>MMPEKKYPNMALTTLDVEKQLITAKPDGADSESTWNREDLENPQCDPRSFTAMLFRYLLPPGYLPILQHRSIGTGKV</sequence>
<dbReference type="Proteomes" id="UP000078544">
    <property type="component" value="Unassembled WGS sequence"/>
</dbReference>
<protein>
    <submittedName>
        <fullName evidence="1">Uncharacterized protein</fullName>
    </submittedName>
</protein>
<organism evidence="1 2">
    <name type="scientific">Moelleriella libera RCEF 2490</name>
    <dbReference type="NCBI Taxonomy" id="1081109"/>
    <lineage>
        <taxon>Eukaryota</taxon>
        <taxon>Fungi</taxon>
        <taxon>Dikarya</taxon>
        <taxon>Ascomycota</taxon>
        <taxon>Pezizomycotina</taxon>
        <taxon>Sordariomycetes</taxon>
        <taxon>Hypocreomycetidae</taxon>
        <taxon>Hypocreales</taxon>
        <taxon>Clavicipitaceae</taxon>
        <taxon>Moelleriella</taxon>
    </lineage>
</organism>
<name>A0A168EVV5_9HYPO</name>
<comment type="caution">
    <text evidence="1">The sequence shown here is derived from an EMBL/GenBank/DDBJ whole genome shotgun (WGS) entry which is preliminary data.</text>
</comment>
<dbReference type="AlphaFoldDB" id="A0A168EVV5"/>
<proteinExistence type="predicted"/>
<reference evidence="1 2" key="1">
    <citation type="journal article" date="2016" name="Genome Biol. Evol.">
        <title>Divergent and convergent evolution of fungal pathogenicity.</title>
        <authorList>
            <person name="Shang Y."/>
            <person name="Xiao G."/>
            <person name="Zheng P."/>
            <person name="Cen K."/>
            <person name="Zhan S."/>
            <person name="Wang C."/>
        </authorList>
    </citation>
    <scope>NUCLEOTIDE SEQUENCE [LARGE SCALE GENOMIC DNA]</scope>
    <source>
        <strain evidence="1 2">RCEF 2490</strain>
    </source>
</reference>
<evidence type="ECO:0000313" key="2">
    <source>
        <dbReference type="Proteomes" id="UP000078544"/>
    </source>
</evidence>
<keyword evidence="2" id="KW-1185">Reference proteome</keyword>
<gene>
    <name evidence="1" type="ORF">AAL_02749</name>
</gene>